<reference evidence="2 3" key="1">
    <citation type="submission" date="2016-05" db="EMBL/GenBank/DDBJ databases">
        <title>Comparative analysis of secretome profiles of manganese(II)-oxidizing ascomycete fungi.</title>
        <authorList>
            <consortium name="DOE Joint Genome Institute"/>
            <person name="Zeiner C.A."/>
            <person name="Purvine S.O."/>
            <person name="Zink E.M."/>
            <person name="Wu S."/>
            <person name="Pasa-Tolic L."/>
            <person name="Chaput D.L."/>
            <person name="Haridas S."/>
            <person name="Grigoriev I.V."/>
            <person name="Santelli C.M."/>
            <person name="Hansel C.M."/>
        </authorList>
    </citation>
    <scope>NUCLEOTIDE SEQUENCE [LARGE SCALE GENOMIC DNA]</scope>
    <source>
        <strain evidence="2 3">AP3s5-JAC2a</strain>
    </source>
</reference>
<evidence type="ECO:0000313" key="3">
    <source>
        <dbReference type="Proteomes" id="UP000077069"/>
    </source>
</evidence>
<keyword evidence="3" id="KW-1185">Reference proteome</keyword>
<dbReference type="AlphaFoldDB" id="A0A177CFB8"/>
<evidence type="ECO:0000313" key="2">
    <source>
        <dbReference type="EMBL" id="OAG06313.1"/>
    </source>
</evidence>
<evidence type="ECO:0000256" key="1">
    <source>
        <dbReference type="SAM" id="Phobius"/>
    </source>
</evidence>
<dbReference type="InParanoid" id="A0A177CFB8"/>
<dbReference type="RefSeq" id="XP_018036678.1">
    <property type="nucleotide sequence ID" value="XM_018180213.1"/>
</dbReference>
<accession>A0A177CFB8</accession>
<sequence>MDPNTIIVSYWGLEEPVTTEHKHKIDDSRDSKVVLKGMNEGGEAAGRQKQRRLTLVALIFATLGAAAPAVPEYFQLEKRCQGNGDYCDNAAIRLPVRRRRDPSLCCRQGRRMLLSICLSKGCCGKQYTAMERRCNGIVMTGNLDDSHRRACFPNIFMMLFQVSC</sequence>
<dbReference type="GeneID" id="28763699"/>
<protein>
    <submittedName>
        <fullName evidence="2">Uncharacterized protein</fullName>
    </submittedName>
</protein>
<feature type="transmembrane region" description="Helical" evidence="1">
    <location>
        <begin position="53"/>
        <end position="70"/>
    </location>
</feature>
<dbReference type="Proteomes" id="UP000077069">
    <property type="component" value="Unassembled WGS sequence"/>
</dbReference>
<gene>
    <name evidence="2" type="ORF">CC84DRAFT_1176335</name>
</gene>
<dbReference type="EMBL" id="KV441552">
    <property type="protein sequence ID" value="OAG06313.1"/>
    <property type="molecule type" value="Genomic_DNA"/>
</dbReference>
<name>A0A177CFB8_9PLEO</name>
<dbReference type="OrthoDB" id="10619022at2759"/>
<proteinExistence type="predicted"/>
<organism evidence="2 3">
    <name type="scientific">Paraphaeosphaeria sporulosa</name>
    <dbReference type="NCBI Taxonomy" id="1460663"/>
    <lineage>
        <taxon>Eukaryota</taxon>
        <taxon>Fungi</taxon>
        <taxon>Dikarya</taxon>
        <taxon>Ascomycota</taxon>
        <taxon>Pezizomycotina</taxon>
        <taxon>Dothideomycetes</taxon>
        <taxon>Pleosporomycetidae</taxon>
        <taxon>Pleosporales</taxon>
        <taxon>Massarineae</taxon>
        <taxon>Didymosphaeriaceae</taxon>
        <taxon>Paraphaeosphaeria</taxon>
    </lineage>
</organism>
<keyword evidence="1" id="KW-1133">Transmembrane helix</keyword>
<keyword evidence="1" id="KW-0472">Membrane</keyword>
<keyword evidence="1" id="KW-0812">Transmembrane</keyword>